<dbReference type="CDD" id="cd18186">
    <property type="entry name" value="BTB_POZ_ZBTB_KLHL-like"/>
    <property type="match status" value="1"/>
</dbReference>
<dbReference type="STRING" id="75913.A0A0K0F321"/>
<organism evidence="2 3">
    <name type="scientific">Strongyloides venezuelensis</name>
    <name type="common">Threadworm</name>
    <dbReference type="NCBI Taxonomy" id="75913"/>
    <lineage>
        <taxon>Eukaryota</taxon>
        <taxon>Metazoa</taxon>
        <taxon>Ecdysozoa</taxon>
        <taxon>Nematoda</taxon>
        <taxon>Chromadorea</taxon>
        <taxon>Rhabditida</taxon>
        <taxon>Tylenchina</taxon>
        <taxon>Panagrolaimomorpha</taxon>
        <taxon>Strongyloidoidea</taxon>
        <taxon>Strongyloididae</taxon>
        <taxon>Strongyloides</taxon>
    </lineage>
</organism>
<protein>
    <submittedName>
        <fullName evidence="3">BTB domain-containing protein</fullName>
    </submittedName>
</protein>
<reference evidence="3" key="2">
    <citation type="submission" date="2015-08" db="UniProtKB">
        <authorList>
            <consortium name="WormBaseParasite"/>
        </authorList>
    </citation>
    <scope>IDENTIFICATION</scope>
</reference>
<evidence type="ECO:0000259" key="1">
    <source>
        <dbReference type="PROSITE" id="PS50097"/>
    </source>
</evidence>
<dbReference type="Pfam" id="PF00651">
    <property type="entry name" value="BTB"/>
    <property type="match status" value="1"/>
</dbReference>
<name>A0A0K0F321_STRVS</name>
<dbReference type="AlphaFoldDB" id="A0A0K0F321"/>
<reference evidence="2" key="1">
    <citation type="submission" date="2014-07" db="EMBL/GenBank/DDBJ databases">
        <authorList>
            <person name="Martin A.A"/>
            <person name="De Silva N."/>
        </authorList>
    </citation>
    <scope>NUCLEOTIDE SEQUENCE</scope>
</reference>
<feature type="domain" description="BTB" evidence="1">
    <location>
        <begin position="45"/>
        <end position="71"/>
    </location>
</feature>
<evidence type="ECO:0000313" key="2">
    <source>
        <dbReference type="Proteomes" id="UP000035680"/>
    </source>
</evidence>
<dbReference type="Proteomes" id="UP000035680">
    <property type="component" value="Unassembled WGS sequence"/>
</dbReference>
<dbReference type="InterPro" id="IPR000210">
    <property type="entry name" value="BTB/POZ_dom"/>
</dbReference>
<proteinExistence type="predicted"/>
<dbReference type="WBParaSite" id="SVE_0320200.1">
    <property type="protein sequence ID" value="SVE_0320200.1"/>
    <property type="gene ID" value="SVE_0320200"/>
</dbReference>
<sequence length="71" mass="7800">MVGCEIFYYHAMINTIGFSGNSNINGSFNVLLGDIASLPKSSKFSDCIIRVGDSKINVYRCILASRSEVFD</sequence>
<keyword evidence="2" id="KW-1185">Reference proteome</keyword>
<dbReference type="InterPro" id="IPR011333">
    <property type="entry name" value="SKP1/BTB/POZ_sf"/>
</dbReference>
<dbReference type="PROSITE" id="PS50097">
    <property type="entry name" value="BTB"/>
    <property type="match status" value="1"/>
</dbReference>
<dbReference type="SUPFAM" id="SSF54695">
    <property type="entry name" value="POZ domain"/>
    <property type="match status" value="1"/>
</dbReference>
<evidence type="ECO:0000313" key="3">
    <source>
        <dbReference type="WBParaSite" id="SVE_0320200.1"/>
    </source>
</evidence>
<dbReference type="Gene3D" id="3.30.710.10">
    <property type="entry name" value="Potassium Channel Kv1.1, Chain A"/>
    <property type="match status" value="1"/>
</dbReference>
<accession>A0A0K0F321</accession>